<keyword evidence="2" id="KW-1185">Reference proteome</keyword>
<comment type="caution">
    <text evidence="1">The sequence shown here is derived from an EMBL/GenBank/DDBJ whole genome shotgun (WGS) entry which is preliminary data.</text>
</comment>
<protein>
    <submittedName>
        <fullName evidence="1">DciA family protein</fullName>
    </submittedName>
</protein>
<gene>
    <name evidence="1" type="ORF">NJ959_24115</name>
</gene>
<dbReference type="PANTHER" id="PTHR36456:SF1">
    <property type="entry name" value="UPF0232 PROTEIN SCO3875"/>
    <property type="match status" value="1"/>
</dbReference>
<evidence type="ECO:0000313" key="1">
    <source>
        <dbReference type="EMBL" id="MCP2731517.1"/>
    </source>
</evidence>
<organism evidence="1 2">
    <name type="scientific">Limnofasciculus baicalensis BBK-W-15</name>
    <dbReference type="NCBI Taxonomy" id="2699891"/>
    <lineage>
        <taxon>Bacteria</taxon>
        <taxon>Bacillati</taxon>
        <taxon>Cyanobacteriota</taxon>
        <taxon>Cyanophyceae</taxon>
        <taxon>Coleofasciculales</taxon>
        <taxon>Coleofasciculaceae</taxon>
        <taxon>Limnofasciculus</taxon>
        <taxon>Limnofasciculus baicalensis</taxon>
    </lineage>
</organism>
<accession>A0AAE3GWT7</accession>
<dbReference type="AlphaFoldDB" id="A0AAE3GWT7"/>
<evidence type="ECO:0000313" key="2">
    <source>
        <dbReference type="Proteomes" id="UP001204953"/>
    </source>
</evidence>
<name>A0AAE3GWT7_9CYAN</name>
<dbReference type="RefSeq" id="WP_254014254.1">
    <property type="nucleotide sequence ID" value="NZ_JAMZMM010000343.1"/>
</dbReference>
<dbReference type="Pfam" id="PF05258">
    <property type="entry name" value="DciA"/>
    <property type="match status" value="1"/>
</dbReference>
<proteinExistence type="predicted"/>
<dbReference type="PANTHER" id="PTHR36456">
    <property type="entry name" value="UPF0232 PROTEIN SCO3875"/>
    <property type="match status" value="1"/>
</dbReference>
<sequence>MLKSLNHILGKVENQPLWQERQELQQLLSCWSEIVGTKAAQQTRLYAIARDTLYVATSSSVWVQDLKLKRHQILKQLQAKSSIPLTDIYFSTAQWHHDATDSPTTSLSEHPSYIDGKLGNSPWGVANGAQGENEELPPVPLSPASLPTAKNPQSAFQRWALIIQARSHSLPLCPQCNCPTPEGELHRWGICALCTAKQRQG</sequence>
<reference evidence="1" key="1">
    <citation type="submission" date="2022-06" db="EMBL/GenBank/DDBJ databases">
        <title>New cyanobacteria of genus Symplocastrum in benthos of Lake Baikal.</title>
        <authorList>
            <person name="Sorokovikova E."/>
            <person name="Tikhonova I."/>
            <person name="Krasnopeev A."/>
            <person name="Evseev P."/>
            <person name="Gladkikh A."/>
            <person name="Belykh O."/>
        </authorList>
    </citation>
    <scope>NUCLEOTIDE SEQUENCE</scope>
    <source>
        <strain evidence="1">BBK-W-15</strain>
    </source>
</reference>
<dbReference type="EMBL" id="JAMZMM010000343">
    <property type="protein sequence ID" value="MCP2731517.1"/>
    <property type="molecule type" value="Genomic_DNA"/>
</dbReference>
<dbReference type="Proteomes" id="UP001204953">
    <property type="component" value="Unassembled WGS sequence"/>
</dbReference>
<dbReference type="InterPro" id="IPR007922">
    <property type="entry name" value="DciA-like"/>
</dbReference>